<feature type="domain" description="NADH dehydrogenase subunit 2 C-terminal" evidence="19">
    <location>
        <begin position="290"/>
        <end position="342"/>
    </location>
</feature>
<geneLocation type="mitochondrion" evidence="20"/>
<keyword evidence="14 17" id="KW-0496">Mitochondrion</keyword>
<dbReference type="InterPro" id="IPR001750">
    <property type="entry name" value="ND/Mrp_TM"/>
</dbReference>
<comment type="similarity">
    <text evidence="2 17">Belongs to the complex I subunit 2 family.</text>
</comment>
<evidence type="ECO:0000256" key="14">
    <source>
        <dbReference type="ARBA" id="ARBA00023128"/>
    </source>
</evidence>
<evidence type="ECO:0000256" key="4">
    <source>
        <dbReference type="ARBA" id="ARBA00021008"/>
    </source>
</evidence>
<evidence type="ECO:0000256" key="11">
    <source>
        <dbReference type="ARBA" id="ARBA00022989"/>
    </source>
</evidence>
<dbReference type="Pfam" id="PF06444">
    <property type="entry name" value="NADH_dehy_S2_C"/>
    <property type="match status" value="1"/>
</dbReference>
<dbReference type="PANTHER" id="PTHR46552">
    <property type="entry name" value="NADH-UBIQUINONE OXIDOREDUCTASE CHAIN 2"/>
    <property type="match status" value="1"/>
</dbReference>
<feature type="transmembrane region" description="Helical" evidence="17">
    <location>
        <begin position="274"/>
        <end position="294"/>
    </location>
</feature>
<dbReference type="Pfam" id="PF00361">
    <property type="entry name" value="Proton_antipo_M"/>
    <property type="match status" value="1"/>
</dbReference>
<dbReference type="InterPro" id="IPR010933">
    <property type="entry name" value="NADH_DH_su2_C"/>
</dbReference>
<evidence type="ECO:0000256" key="15">
    <source>
        <dbReference type="ARBA" id="ARBA00023136"/>
    </source>
</evidence>
<feature type="transmembrane region" description="Helical" evidence="17">
    <location>
        <begin position="57"/>
        <end position="76"/>
    </location>
</feature>
<dbReference type="EMBL" id="GU271145">
    <property type="protein sequence ID" value="ADC54882.1"/>
    <property type="molecule type" value="Genomic_DNA"/>
</dbReference>
<keyword evidence="13 17" id="KW-0830">Ubiquinone</keyword>
<keyword evidence="12 17" id="KW-0520">NAD</keyword>
<evidence type="ECO:0000256" key="5">
    <source>
        <dbReference type="ARBA" id="ARBA00022448"/>
    </source>
</evidence>
<evidence type="ECO:0000256" key="6">
    <source>
        <dbReference type="ARBA" id="ARBA00022660"/>
    </source>
</evidence>
<keyword evidence="11 17" id="KW-1133">Transmembrane helix</keyword>
<feature type="domain" description="NADH:quinone oxidoreductase/Mrp antiporter transmembrane" evidence="18">
    <location>
        <begin position="23"/>
        <end position="278"/>
    </location>
</feature>
<dbReference type="AlphaFoldDB" id="D3XB28"/>
<feature type="transmembrane region" description="Helical" evidence="17">
    <location>
        <begin position="178"/>
        <end position="196"/>
    </location>
</feature>
<dbReference type="GO" id="GO:0008137">
    <property type="term" value="F:NADH dehydrogenase (ubiquinone) activity"/>
    <property type="evidence" value="ECO:0007669"/>
    <property type="project" value="UniProtKB-EC"/>
</dbReference>
<evidence type="ECO:0000259" key="19">
    <source>
        <dbReference type="Pfam" id="PF06444"/>
    </source>
</evidence>
<sequence>MNPTLYGIFLLSLLASTILTMSSNHWLLAWIGLELNTLAMIPLIAQPHHPRATEATTKYFLTQTTASTIILFVATLNAWQTGQWMISLPPSTGMTALLTIAIMMKLGLAPMHFWYPEVLQGATMTTALIISTWQKLAPMALLYMTMNYLPINLLLSLGFIATLIGGWTGLYHTQLRKLMAYSSISHMGWLMVALIINPKLGVLTLMIYLILTAAVFTTLITTSTKTIMDIGTIWPHTPMLASLVTLALLSLGGLPPLTGFMPKLLIIKDLASISLMPLATGLALLSLPALYFYVRCAYFIILTTPPNTHTTMFMWRLKQTMTPTLSLIMTMTILMMPLTATLYPTL</sequence>
<dbReference type="PRINTS" id="PR01436">
    <property type="entry name" value="NADHDHGNASE2"/>
</dbReference>
<evidence type="ECO:0000256" key="10">
    <source>
        <dbReference type="ARBA" id="ARBA00022982"/>
    </source>
</evidence>
<comment type="function">
    <text evidence="17">Core subunit of the mitochondrial membrane respiratory chain NADH dehydrogenase (Complex I) which catalyzes electron transfer from NADH through the respiratory chain, using ubiquinone as an electron acceptor. Essential for the catalytic activity and assembly of complex I.</text>
</comment>
<keyword evidence="6 17" id="KW-0679">Respiratory chain</keyword>
<dbReference type="GO" id="GO:0005743">
    <property type="term" value="C:mitochondrial inner membrane"/>
    <property type="evidence" value="ECO:0007669"/>
    <property type="project" value="UniProtKB-SubCell"/>
</dbReference>
<dbReference type="InterPro" id="IPR050175">
    <property type="entry name" value="Complex_I_Subunit_2"/>
</dbReference>
<keyword evidence="8 17" id="KW-0999">Mitochondrion inner membrane</keyword>
<evidence type="ECO:0000256" key="17">
    <source>
        <dbReference type="RuleBase" id="RU003403"/>
    </source>
</evidence>
<keyword evidence="10 17" id="KW-0249">Electron transport</keyword>
<reference evidence="20" key="1">
    <citation type="journal article" date="2009" name="Proc. Calif. Acad. Sci.">
        <title>Phylogenetic Relationships among Species in the Sphaerodactylid Lizard Genus Pristurus.</title>
        <authorList>
            <person name="Papenfuss T.J."/>
            <person name="Jackman T."/>
            <person name="Bauer A."/>
            <person name="Stuart B.L."/>
            <person name="Robinson M.D."/>
            <person name="Parham J.F."/>
        </authorList>
    </citation>
    <scope>NUCLEOTIDE SEQUENCE</scope>
</reference>
<dbReference type="EC" id="7.1.1.2" evidence="3 17"/>
<accession>D3XB28</accession>
<keyword evidence="5" id="KW-0813">Transport</keyword>
<keyword evidence="9 17" id="KW-1278">Translocase</keyword>
<feature type="transmembrane region" description="Helical" evidence="17">
    <location>
        <begin position="202"/>
        <end position="221"/>
    </location>
</feature>
<evidence type="ECO:0000256" key="7">
    <source>
        <dbReference type="ARBA" id="ARBA00022692"/>
    </source>
</evidence>
<comment type="subcellular location">
    <subcellularLocation>
        <location evidence="1 17">Mitochondrion inner membrane</location>
        <topology evidence="1 17">Multi-pass membrane protein</topology>
    </subcellularLocation>
</comment>
<feature type="transmembrane region" description="Helical" evidence="17">
    <location>
        <begin position="96"/>
        <end position="115"/>
    </location>
</feature>
<evidence type="ECO:0000256" key="12">
    <source>
        <dbReference type="ARBA" id="ARBA00023027"/>
    </source>
</evidence>
<gene>
    <name evidence="20" type="primary">ND2</name>
</gene>
<evidence type="ECO:0000256" key="2">
    <source>
        <dbReference type="ARBA" id="ARBA00007012"/>
    </source>
</evidence>
<comment type="catalytic activity">
    <reaction evidence="16 17">
        <text>a ubiquinone + NADH + 5 H(+)(in) = a ubiquinol + NAD(+) + 4 H(+)(out)</text>
        <dbReference type="Rhea" id="RHEA:29091"/>
        <dbReference type="Rhea" id="RHEA-COMP:9565"/>
        <dbReference type="Rhea" id="RHEA-COMP:9566"/>
        <dbReference type="ChEBI" id="CHEBI:15378"/>
        <dbReference type="ChEBI" id="CHEBI:16389"/>
        <dbReference type="ChEBI" id="CHEBI:17976"/>
        <dbReference type="ChEBI" id="CHEBI:57540"/>
        <dbReference type="ChEBI" id="CHEBI:57945"/>
        <dbReference type="EC" id="7.1.1.2"/>
    </reaction>
</comment>
<evidence type="ECO:0000256" key="16">
    <source>
        <dbReference type="ARBA" id="ARBA00049551"/>
    </source>
</evidence>
<evidence type="ECO:0000259" key="18">
    <source>
        <dbReference type="Pfam" id="PF00361"/>
    </source>
</evidence>
<evidence type="ECO:0000313" key="20">
    <source>
        <dbReference type="EMBL" id="ADC54882.1"/>
    </source>
</evidence>
<proteinExistence type="inferred from homology"/>
<evidence type="ECO:0000256" key="3">
    <source>
        <dbReference type="ARBA" id="ARBA00012944"/>
    </source>
</evidence>
<organism evidence="20">
    <name type="scientific">Pristurus insignis</name>
    <dbReference type="NCBI Taxonomy" id="706256"/>
    <lineage>
        <taxon>Eukaryota</taxon>
        <taxon>Metazoa</taxon>
        <taxon>Chordata</taxon>
        <taxon>Craniata</taxon>
        <taxon>Vertebrata</taxon>
        <taxon>Euteleostomi</taxon>
        <taxon>Lepidosauria</taxon>
        <taxon>Squamata</taxon>
        <taxon>Bifurcata</taxon>
        <taxon>Gekkota</taxon>
        <taxon>Sphaerodactylidae</taxon>
        <taxon>Pristurus</taxon>
    </lineage>
</organism>
<name>D3XB28_9SAUR</name>
<dbReference type="InterPro" id="IPR003917">
    <property type="entry name" value="NADH_UbQ_OxRdtase_chain2"/>
</dbReference>
<feature type="transmembrane region" description="Helical" evidence="17">
    <location>
        <begin position="233"/>
        <end position="254"/>
    </location>
</feature>
<evidence type="ECO:0000256" key="1">
    <source>
        <dbReference type="ARBA" id="ARBA00004448"/>
    </source>
</evidence>
<feature type="transmembrane region" description="Helical" evidence="17">
    <location>
        <begin position="151"/>
        <end position="171"/>
    </location>
</feature>
<keyword evidence="7 17" id="KW-0812">Transmembrane</keyword>
<evidence type="ECO:0000256" key="8">
    <source>
        <dbReference type="ARBA" id="ARBA00022792"/>
    </source>
</evidence>
<dbReference type="GO" id="GO:0006120">
    <property type="term" value="P:mitochondrial electron transport, NADH to ubiquinone"/>
    <property type="evidence" value="ECO:0007669"/>
    <property type="project" value="InterPro"/>
</dbReference>
<protein>
    <recommendedName>
        <fullName evidence="4 17">NADH-ubiquinone oxidoreductase chain 2</fullName>
        <ecNumber evidence="3 17">7.1.1.2</ecNumber>
    </recommendedName>
</protein>
<keyword evidence="15 17" id="KW-0472">Membrane</keyword>
<evidence type="ECO:0000256" key="9">
    <source>
        <dbReference type="ARBA" id="ARBA00022967"/>
    </source>
</evidence>
<feature type="transmembrane region" description="Helical" evidence="17">
    <location>
        <begin position="324"/>
        <end position="343"/>
    </location>
</feature>
<evidence type="ECO:0000256" key="13">
    <source>
        <dbReference type="ARBA" id="ARBA00023075"/>
    </source>
</evidence>
<dbReference type="PANTHER" id="PTHR46552:SF1">
    <property type="entry name" value="NADH-UBIQUINONE OXIDOREDUCTASE CHAIN 2"/>
    <property type="match status" value="1"/>
</dbReference>